<gene>
    <name evidence="4" type="ORF">A3K52_03710</name>
</gene>
<evidence type="ECO:0000256" key="2">
    <source>
        <dbReference type="ARBA" id="ARBA00022679"/>
    </source>
</evidence>
<dbReference type="PANTHER" id="PTHR13610:SF11">
    <property type="entry name" value="METHYLTRANSFERASE DOMAIN-CONTAINING PROTEIN"/>
    <property type="match status" value="1"/>
</dbReference>
<evidence type="ECO:0000256" key="1">
    <source>
        <dbReference type="ARBA" id="ARBA00022603"/>
    </source>
</evidence>
<comment type="caution">
    <text evidence="4">The sequence shown here is derived from an EMBL/GenBank/DDBJ whole genome shotgun (WGS) entry which is preliminary data.</text>
</comment>
<dbReference type="CDD" id="cd02440">
    <property type="entry name" value="AdoMet_MTases"/>
    <property type="match status" value="1"/>
</dbReference>
<dbReference type="AlphaFoldDB" id="A0A1F7L170"/>
<accession>A0A1F7L170</accession>
<proteinExistence type="predicted"/>
<dbReference type="Gene3D" id="3.40.50.150">
    <property type="entry name" value="Vaccinia Virus protein VP39"/>
    <property type="match status" value="1"/>
</dbReference>
<sequence length="181" mass="21407">MMFFFLALFIIILCIIALFSFPQFSPIPYFPSNMKDKEIILAGLNIKNDQTIFDLGAGDGVVIFEAAYEALKHRLNTRFVALEINPILITLMYIKWLLHPNRKNVKIVWGDMFKIKFKSQMSNVKRITFYLYISPWLIEKVITRIKKQIPHAQYVSYYYPIKSLKKKEVIREGVHTLYLYE</sequence>
<dbReference type="InterPro" id="IPR026170">
    <property type="entry name" value="FAM173A/B"/>
</dbReference>
<dbReference type="EMBL" id="MGBR01000001">
    <property type="protein sequence ID" value="OGK73858.1"/>
    <property type="molecule type" value="Genomic_DNA"/>
</dbReference>
<protein>
    <recommendedName>
        <fullName evidence="6">DOT1 domain-containing protein</fullName>
    </recommendedName>
</protein>
<evidence type="ECO:0000313" key="5">
    <source>
        <dbReference type="Proteomes" id="UP000177050"/>
    </source>
</evidence>
<reference evidence="4 5" key="1">
    <citation type="journal article" date="2016" name="Nat. Commun.">
        <title>Thousands of microbial genomes shed light on interconnected biogeochemical processes in an aquifer system.</title>
        <authorList>
            <person name="Anantharaman K."/>
            <person name="Brown C.T."/>
            <person name="Hug L.A."/>
            <person name="Sharon I."/>
            <person name="Castelle C.J."/>
            <person name="Probst A.J."/>
            <person name="Thomas B.C."/>
            <person name="Singh A."/>
            <person name="Wilkins M.J."/>
            <person name="Karaoz U."/>
            <person name="Brodie E.L."/>
            <person name="Williams K.H."/>
            <person name="Hubbard S.S."/>
            <person name="Banfield J.F."/>
        </authorList>
    </citation>
    <scope>NUCLEOTIDE SEQUENCE [LARGE SCALE GENOMIC DNA]</scope>
</reference>
<dbReference type="Proteomes" id="UP000177050">
    <property type="component" value="Unassembled WGS sequence"/>
</dbReference>
<evidence type="ECO:0008006" key="6">
    <source>
        <dbReference type="Google" id="ProtNLM"/>
    </source>
</evidence>
<name>A0A1F7L170_9BACT</name>
<evidence type="ECO:0000256" key="3">
    <source>
        <dbReference type="ARBA" id="ARBA00022691"/>
    </source>
</evidence>
<dbReference type="SUPFAM" id="SSF53335">
    <property type="entry name" value="S-adenosyl-L-methionine-dependent methyltransferases"/>
    <property type="match status" value="1"/>
</dbReference>
<dbReference type="InterPro" id="IPR029063">
    <property type="entry name" value="SAM-dependent_MTases_sf"/>
</dbReference>
<keyword evidence="3" id="KW-0949">S-adenosyl-L-methionine</keyword>
<dbReference type="GO" id="GO:0032259">
    <property type="term" value="P:methylation"/>
    <property type="evidence" value="ECO:0007669"/>
    <property type="project" value="UniProtKB-KW"/>
</dbReference>
<keyword evidence="1" id="KW-0489">Methyltransferase</keyword>
<keyword evidence="2" id="KW-0808">Transferase</keyword>
<evidence type="ECO:0000313" key="4">
    <source>
        <dbReference type="EMBL" id="OGK73858.1"/>
    </source>
</evidence>
<organism evidence="4 5">
    <name type="scientific">Candidatus Roizmanbacteria bacterium RIFOXYD1_FULL_38_12</name>
    <dbReference type="NCBI Taxonomy" id="1802093"/>
    <lineage>
        <taxon>Bacteria</taxon>
        <taxon>Candidatus Roizmaniibacteriota</taxon>
    </lineage>
</organism>
<dbReference type="GO" id="GO:0016279">
    <property type="term" value="F:protein-lysine N-methyltransferase activity"/>
    <property type="evidence" value="ECO:0007669"/>
    <property type="project" value="InterPro"/>
</dbReference>
<dbReference type="PANTHER" id="PTHR13610">
    <property type="entry name" value="METHYLTRANSFERASE DOMAIN-CONTAINING PROTEIN"/>
    <property type="match status" value="1"/>
</dbReference>